<gene>
    <name evidence="1" type="ORF">FOZ60_013417</name>
</gene>
<sequence>MAVELMPRARMRVRSGLPCLPQSIPCYEKKLMLSVPTIQNGPMFSWTKSIGLSGSCNNLSSTDSFDCVHEIQESILFWFITTPLMSTRSAFFAAILSVAAGQRDILSIQQQRLPFQNGTLRDVFISPSGTLKHIQTIRIQDAVGPRSQFDEIRSIIVKSDGSQLLAINDDALFFTVRLEKTLGDEFDVSEAVIYPMRDPDGESIPFLGDSDTDLDGNPRGLTIEGAYPGEGRGELIVSFETRRTLLKYPVGVRSRTSVDIDISELFDECDVGPQALTKMRPNRLLPGYLLMICDEPTNSDPNVYPAFAYDEGVPTRFSVESDGDFFPVDMAGLSNGDVMILFRGPDDTEMRIGFVPSRDLTLAMRRGDTVVPQIILEAAESDGFNIGRQSGLAIREDPDNRVFVYTTSESRSGGRPTLLTAFEWIA</sequence>
<comment type="caution">
    <text evidence="1">The sequence shown here is derived from an EMBL/GenBank/DDBJ whole genome shotgun (WGS) entry which is preliminary data.</text>
</comment>
<dbReference type="EMBL" id="JABANP010000060">
    <property type="protein sequence ID" value="KAF4692462.1"/>
    <property type="molecule type" value="Genomic_DNA"/>
</dbReference>
<dbReference type="AlphaFoldDB" id="A0A7J6P8T8"/>
<dbReference type="Proteomes" id="UP000541610">
    <property type="component" value="Unassembled WGS sequence"/>
</dbReference>
<evidence type="ECO:0000313" key="1">
    <source>
        <dbReference type="EMBL" id="KAF4692462.1"/>
    </source>
</evidence>
<name>A0A7J6P8T8_PEROL</name>
<evidence type="ECO:0000313" key="2">
    <source>
        <dbReference type="Proteomes" id="UP000541610"/>
    </source>
</evidence>
<organism evidence="1 2">
    <name type="scientific">Perkinsus olseni</name>
    <name type="common">Perkinsus atlanticus</name>
    <dbReference type="NCBI Taxonomy" id="32597"/>
    <lineage>
        <taxon>Eukaryota</taxon>
        <taxon>Sar</taxon>
        <taxon>Alveolata</taxon>
        <taxon>Perkinsozoa</taxon>
        <taxon>Perkinsea</taxon>
        <taxon>Perkinsida</taxon>
        <taxon>Perkinsidae</taxon>
        <taxon>Perkinsus</taxon>
    </lineage>
</organism>
<proteinExistence type="predicted"/>
<accession>A0A7J6P8T8</accession>
<protein>
    <recommendedName>
        <fullName evidence="3">Phytase-like domain-containing protein</fullName>
    </recommendedName>
</protein>
<evidence type="ECO:0008006" key="3">
    <source>
        <dbReference type="Google" id="ProtNLM"/>
    </source>
</evidence>
<reference evidence="1 2" key="1">
    <citation type="submission" date="2020-04" db="EMBL/GenBank/DDBJ databases">
        <title>Perkinsus olseni comparative genomics.</title>
        <authorList>
            <person name="Bogema D.R."/>
        </authorList>
    </citation>
    <scope>NUCLEOTIDE SEQUENCE [LARGE SCALE GENOMIC DNA]</scope>
    <source>
        <strain evidence="1">00978-12</strain>
    </source>
</reference>